<keyword evidence="4" id="KW-0489">Methyltransferase</keyword>
<evidence type="ECO:0000256" key="11">
    <source>
        <dbReference type="ARBA" id="ARBA00035025"/>
    </source>
</evidence>
<gene>
    <name evidence="14" type="ORF">M231_04429</name>
</gene>
<dbReference type="InParanoid" id="A0A4V1M3W2"/>
<dbReference type="PANTHER" id="PTHR21404:SF3">
    <property type="entry name" value="SMALL RNA 2'-O-METHYLTRANSFERASE"/>
    <property type="match status" value="1"/>
</dbReference>
<dbReference type="GO" id="GO:0030422">
    <property type="term" value="P:siRNA processing"/>
    <property type="evidence" value="ECO:0007669"/>
    <property type="project" value="TreeGrafter"/>
</dbReference>
<comment type="cofactor">
    <cofactor evidence="1">
        <name>Mg(2+)</name>
        <dbReference type="ChEBI" id="CHEBI:18420"/>
    </cofactor>
</comment>
<evidence type="ECO:0000256" key="7">
    <source>
        <dbReference type="ARBA" id="ARBA00022723"/>
    </source>
</evidence>
<dbReference type="PANTHER" id="PTHR21404">
    <property type="entry name" value="HEN1"/>
    <property type="match status" value="1"/>
</dbReference>
<keyword evidence="6" id="KW-0949">S-adenosyl-L-methionine</keyword>
<dbReference type="Proteomes" id="UP000289152">
    <property type="component" value="Unassembled WGS sequence"/>
</dbReference>
<dbReference type="SUPFAM" id="SSF53335">
    <property type="entry name" value="S-adenosyl-L-methionine-dependent methyltransferases"/>
    <property type="match status" value="1"/>
</dbReference>
<dbReference type="EC" id="2.1.1.386" evidence="11"/>
<evidence type="ECO:0000256" key="9">
    <source>
        <dbReference type="ARBA" id="ARBA00022884"/>
    </source>
</evidence>
<feature type="compositionally biased region" description="Polar residues" evidence="13">
    <location>
        <begin position="102"/>
        <end position="111"/>
    </location>
</feature>
<comment type="catalytic activity">
    <reaction evidence="12">
        <text>small RNA 3'-end nucleotide + S-adenosyl-L-methionine = small RNA 3'-end 2'-O-methylnucleotide + S-adenosyl-L-homocysteine + H(+)</text>
        <dbReference type="Rhea" id="RHEA:37887"/>
        <dbReference type="Rhea" id="RHEA-COMP:10415"/>
        <dbReference type="Rhea" id="RHEA-COMP:10416"/>
        <dbReference type="ChEBI" id="CHEBI:15378"/>
        <dbReference type="ChEBI" id="CHEBI:57856"/>
        <dbReference type="ChEBI" id="CHEBI:59789"/>
        <dbReference type="ChEBI" id="CHEBI:74896"/>
        <dbReference type="ChEBI" id="CHEBI:74898"/>
        <dbReference type="EC" id="2.1.1.386"/>
    </reaction>
</comment>
<dbReference type="OrthoDB" id="2154311at2759"/>
<keyword evidence="15" id="KW-1185">Reference proteome</keyword>
<evidence type="ECO:0000256" key="5">
    <source>
        <dbReference type="ARBA" id="ARBA00022679"/>
    </source>
</evidence>
<keyword evidence="10" id="KW-0943">RNA-mediated gene silencing</keyword>
<dbReference type="InterPro" id="IPR029063">
    <property type="entry name" value="SAM-dependent_MTases_sf"/>
</dbReference>
<comment type="similarity">
    <text evidence="2">Belongs to the methyltransferase superfamily. HEN1 family.</text>
</comment>
<evidence type="ECO:0000256" key="13">
    <source>
        <dbReference type="SAM" id="MobiDB-lite"/>
    </source>
</evidence>
<feature type="region of interest" description="Disordered" evidence="13">
    <location>
        <begin position="1"/>
        <end position="22"/>
    </location>
</feature>
<dbReference type="AlphaFoldDB" id="A0A4V1M3W2"/>
<evidence type="ECO:0000313" key="15">
    <source>
        <dbReference type="Proteomes" id="UP000289152"/>
    </source>
</evidence>
<dbReference type="GO" id="GO:0003723">
    <property type="term" value="F:RNA binding"/>
    <property type="evidence" value="ECO:0007669"/>
    <property type="project" value="UniProtKB-KW"/>
</dbReference>
<keyword evidence="7" id="KW-0479">Metal-binding</keyword>
<evidence type="ECO:0000256" key="1">
    <source>
        <dbReference type="ARBA" id="ARBA00001946"/>
    </source>
</evidence>
<evidence type="ECO:0000256" key="2">
    <source>
        <dbReference type="ARBA" id="ARBA00009026"/>
    </source>
</evidence>
<proteinExistence type="inferred from homology"/>
<evidence type="ECO:0000256" key="6">
    <source>
        <dbReference type="ARBA" id="ARBA00022691"/>
    </source>
</evidence>
<dbReference type="GO" id="GO:0005737">
    <property type="term" value="C:cytoplasm"/>
    <property type="evidence" value="ECO:0007669"/>
    <property type="project" value="TreeGrafter"/>
</dbReference>
<feature type="region of interest" description="Disordered" evidence="13">
    <location>
        <begin position="91"/>
        <end position="116"/>
    </location>
</feature>
<dbReference type="GO" id="GO:0090486">
    <property type="term" value="F:small RNA 2'-O-methyltransferase activity"/>
    <property type="evidence" value="ECO:0007669"/>
    <property type="project" value="UniProtKB-EC"/>
</dbReference>
<reference evidence="14 15" key="1">
    <citation type="submission" date="2016-06" db="EMBL/GenBank/DDBJ databases">
        <title>Evolution of pathogenesis and genome organization in the Tremellales.</title>
        <authorList>
            <person name="Cuomo C."/>
            <person name="Litvintseva A."/>
            <person name="Heitman J."/>
            <person name="Chen Y."/>
            <person name="Sun S."/>
            <person name="Springer D."/>
            <person name="Dromer F."/>
            <person name="Young S."/>
            <person name="Zeng Q."/>
            <person name="Chapman S."/>
            <person name="Gujja S."/>
            <person name="Saif S."/>
            <person name="Birren B."/>
        </authorList>
    </citation>
    <scope>NUCLEOTIDE SEQUENCE [LARGE SCALE GENOMIC DNA]</scope>
    <source>
        <strain evidence="14 15">ATCC 28783</strain>
    </source>
</reference>
<dbReference type="VEuPathDB" id="FungiDB:TREMEDRAFT_61075"/>
<dbReference type="FunCoup" id="A0A4V1M3W2">
    <property type="interactions" value="135"/>
</dbReference>
<dbReference type="EMBL" id="SDIL01000050">
    <property type="protein sequence ID" value="RXK38257.1"/>
    <property type="molecule type" value="Genomic_DNA"/>
</dbReference>
<sequence length="450" mass="49752">MTSPAMKPVSATDASPQKLSPSALPATILPEVSIVEAEKEVGVTFTPELWLQRRSWAMDVLRKENIRSVLDIGCGPGALLELLVKPPSTINEPPIRPVPVKNESQFPSPENSEYDERDEGQELFLTRVAGIDNNPAVLSTALRALAPEVPVNGVSQSPPRWQPLTTELWAGDIERFNSHLEVFEAIVALEVIEHLQPHTLSRFGVVILGTYRPKVLLISTPNFDFNAKFPPKDGTTRSGFVDPTGRTNRVFRHSDHKLEMTDAEFREWAEASASDWGYDVEISGVGVSSKPSYYPVSADEPSSVRRPLYATQTAVFRLASGIPARSPRSVRTTELPFMPTSSDPTLYPHKLVARYTHPAVLPADQVHREDPPTIRDIVREKMEKWNVSVVTLTELWGNTAVSLASGGSKRWLITCLGGWGDVQGSGETGFEVRRERGKGFVVMWKNVKGD</sequence>
<evidence type="ECO:0000256" key="10">
    <source>
        <dbReference type="ARBA" id="ARBA00023158"/>
    </source>
</evidence>
<organism evidence="14 15">
    <name type="scientific">Tremella mesenterica</name>
    <name type="common">Jelly fungus</name>
    <dbReference type="NCBI Taxonomy" id="5217"/>
    <lineage>
        <taxon>Eukaryota</taxon>
        <taxon>Fungi</taxon>
        <taxon>Dikarya</taxon>
        <taxon>Basidiomycota</taxon>
        <taxon>Agaricomycotina</taxon>
        <taxon>Tremellomycetes</taxon>
        <taxon>Tremellales</taxon>
        <taxon>Tremellaceae</taxon>
        <taxon>Tremella</taxon>
    </lineage>
</organism>
<evidence type="ECO:0000313" key="14">
    <source>
        <dbReference type="EMBL" id="RXK38257.1"/>
    </source>
</evidence>
<evidence type="ECO:0000256" key="3">
    <source>
        <dbReference type="ARBA" id="ARBA00021330"/>
    </source>
</evidence>
<evidence type="ECO:0000256" key="4">
    <source>
        <dbReference type="ARBA" id="ARBA00022603"/>
    </source>
</evidence>
<dbReference type="Gene3D" id="3.40.50.150">
    <property type="entry name" value="Vaccinia Virus protein VP39"/>
    <property type="match status" value="1"/>
</dbReference>
<dbReference type="InterPro" id="IPR026610">
    <property type="entry name" value="Hen1"/>
</dbReference>
<comment type="caution">
    <text evidence="14">The sequence shown here is derived from an EMBL/GenBank/DDBJ whole genome shotgun (WGS) entry which is preliminary data.</text>
</comment>
<dbReference type="GO" id="GO:0005634">
    <property type="term" value="C:nucleus"/>
    <property type="evidence" value="ECO:0007669"/>
    <property type="project" value="TreeGrafter"/>
</dbReference>
<accession>A0A4V1M3W2</accession>
<keyword evidence="5" id="KW-0808">Transferase</keyword>
<evidence type="ECO:0000256" key="12">
    <source>
        <dbReference type="ARBA" id="ARBA00048418"/>
    </source>
</evidence>
<evidence type="ECO:0000256" key="8">
    <source>
        <dbReference type="ARBA" id="ARBA00022842"/>
    </source>
</evidence>
<keyword evidence="8" id="KW-0460">Magnesium</keyword>
<name>A0A4V1M3W2_TREME</name>
<protein>
    <recommendedName>
        <fullName evidence="3">Small RNA 2'-O-methyltransferase</fullName>
        <ecNumber evidence="11">2.1.1.386</ecNumber>
    </recommendedName>
</protein>
<dbReference type="GO" id="GO:0001510">
    <property type="term" value="P:RNA methylation"/>
    <property type="evidence" value="ECO:0007669"/>
    <property type="project" value="InterPro"/>
</dbReference>
<dbReference type="GO" id="GO:0046872">
    <property type="term" value="F:metal ion binding"/>
    <property type="evidence" value="ECO:0007669"/>
    <property type="project" value="UniProtKB-KW"/>
</dbReference>
<keyword evidence="9" id="KW-0694">RNA-binding</keyword>